<evidence type="ECO:0000313" key="5">
    <source>
        <dbReference type="EMBL" id="EEG74102.1"/>
    </source>
</evidence>
<dbReference type="InterPro" id="IPR013378">
    <property type="entry name" value="InlB-like_B-rpt"/>
</dbReference>
<dbReference type="GO" id="GO:0030313">
    <property type="term" value="C:cell envelope"/>
    <property type="evidence" value="ECO:0007669"/>
    <property type="project" value="UniProtKB-SubCell"/>
</dbReference>
<feature type="region of interest" description="Disordered" evidence="2">
    <location>
        <begin position="43"/>
        <end position="79"/>
    </location>
</feature>
<keyword evidence="3" id="KW-0472">Membrane</keyword>
<reference evidence="5" key="2">
    <citation type="submission" date="2013-06" db="EMBL/GenBank/DDBJ databases">
        <title>Draft genome sequence of Clostridium hylemonae (DSM 15053).</title>
        <authorList>
            <person name="Sudarsanam P."/>
            <person name="Ley R."/>
            <person name="Guruge J."/>
            <person name="Turnbaugh P.J."/>
            <person name="Mahowald M."/>
            <person name="Liep D."/>
            <person name="Gordon J."/>
        </authorList>
    </citation>
    <scope>NUCLEOTIDE SEQUENCE</scope>
    <source>
        <strain evidence="5">DSM 15053</strain>
    </source>
</reference>
<dbReference type="STRING" id="553973.CLOHYLEM_06108"/>
<name>C0C1T8_9FIRM</name>
<sequence>MGKKNFRKLKILLMAGAIAALVFTAGAGEALAVGIHVDENAAETGNDDQKAQEDGTAKEQEESGGNIDKSGQEDAPPAGQESIELVQGDTPALRALKDAAEGKTDLRQVMLSERLTASSVRAVPGAFDISEGDITLSENGDYEQKNKLDTVVSTGTKGDEQFTVTGNTGEYGIRVKSGASATIQVQGMKINMTPDAPKKSGIYIEAGATVTLVLGTDDTLVSGSGYMPGITLEPGATLNITGAGVLDVTGGAGADGISGTDNAQGGTLKVDGEARLHVYSDQESACNVKVSSISNKILQGTLETPVSMDAPTNIQAENKNKRTEKYPMTLPAGHRSFAVSTTADGGEYVSYFPGTDGNVQSSHLLVDAAAPARHSYNLTGAGNTFAALRNLKDQEVAYTVIFHANGGTFHETENEKLIFDGSKKVKYGELITGAPGNADVERNAHTLLGWYRIQDSAEDSDKWNFDRDQVVRDNMTLYATWKPDSCTVIYRSGNQNVMTKDGYAYKDTIEKADSWKPGSDINKGYTLVYWQTDDGKRWEFGAGGTQLTKATTVLTAVWLQDCTVTFDPNAGGEEITGWPRKTTVPATWLVSRPDEKPLRAGYRFTNWYKDKACTQEWDFDSDTAKGAKMTLYAGWGAETTIVTFHVDTDAGEMVTPTTLAVGFGNTIDEPSASKPKRTDKLTTEYVVEGWYTDDRPAKKWDFSTELIDPDGEFHLYAKWRQKTCYAVLNPGDKDAAPQEEIPKQVPYGSTLETQYGADGLDDVFTKKGHKITGWRTPAGKLWGMDEPLTEDVSLKAQWEAEVYDVKFETPADAPELPDNEKMQQVVFNRTVQAPAYPETDDAWPGHTFLGWNTDVNGNGTDWIFSGEAGATLVEEPVTLYAQWQRDEYTVSFHTYAGDENPPPDQSGIYYGENISAPAEPAREHYDFLGWFTDEEHTHLWDFDADTVTGDMVLYAGWEGNLLDVTLHVTYEPEHAEHPGEEVAVTPTEDIRYGDFLDRDMLESLEETKHRDGYTLNGWFTSPDHASESEWKFADMRAEPADEQLDLYAYWTWDEYTVTFVTYDGDEENNIPPVQGVHFGEKITRPENDPVREHYEFDDWYADLEAEDKTPWNFGTDTVKGDMNLYAGWIPDVYTLSFETNGGTPLDPVPVTYGTYVDKELLKTKRTGYELTGWFKDPGLTEAFAPESEYVDRDMTIYAAWELEKFTVRLHYREDKDSQEEEVTTYTKVYQVGDYIAKPDKAIPHKTLSSWFTAPDWQKEHQWVFKRDKVTGDTDLYAYWSDTLYKVHFETYGGTEIEDKELPWGSLLEAPEAPEHDGCVFGGWFKDAEYKTAWDFEEDFVDGNTTVYAKWKPNTYTVTFDAAGGTGGPAAQKLPYGSLIPEPAAPVREGYVLTGWKSSEGGDWNFAQDTVAGDMTLTAQWKAAAAAAKASGEGKQTGGTGSSGGAGGTSGSGDGTLDSAVQALTDAANGLKKILTGDKAPLTYAVTGIFLSAAALIWLLKKRFK</sequence>
<dbReference type="eggNOG" id="COG3209">
    <property type="taxonomic scope" value="Bacteria"/>
</dbReference>
<protein>
    <submittedName>
        <fullName evidence="5">Repeat protein</fullName>
    </submittedName>
</protein>
<dbReference type="Proteomes" id="UP000004893">
    <property type="component" value="Unassembled WGS sequence"/>
</dbReference>
<feature type="region of interest" description="Disordered" evidence="2">
    <location>
        <begin position="1429"/>
        <end position="1453"/>
    </location>
</feature>
<accession>C0C1T8</accession>
<feature type="signal peptide" evidence="4">
    <location>
        <begin position="1"/>
        <end position="27"/>
    </location>
</feature>
<keyword evidence="3" id="KW-1133">Transmembrane helix</keyword>
<evidence type="ECO:0000256" key="3">
    <source>
        <dbReference type="SAM" id="Phobius"/>
    </source>
</evidence>
<feature type="compositionally biased region" description="Gly residues" evidence="2">
    <location>
        <begin position="1434"/>
        <end position="1453"/>
    </location>
</feature>
<keyword evidence="4" id="KW-0732">Signal</keyword>
<proteinExistence type="predicted"/>
<feature type="compositionally biased region" description="Basic and acidic residues" evidence="2">
    <location>
        <begin position="47"/>
        <end position="61"/>
    </location>
</feature>
<dbReference type="NCBIfam" id="TIGR02543">
    <property type="entry name" value="List_Bact_rpt"/>
    <property type="match status" value="2"/>
</dbReference>
<evidence type="ECO:0000256" key="1">
    <source>
        <dbReference type="ARBA" id="ARBA00004196"/>
    </source>
</evidence>
<dbReference type="Gene3D" id="2.60.40.4270">
    <property type="entry name" value="Listeria-Bacteroides repeat domain"/>
    <property type="match status" value="10"/>
</dbReference>
<dbReference type="EMBL" id="ABYI02000022">
    <property type="protein sequence ID" value="EEG74102.1"/>
    <property type="molecule type" value="Genomic_DNA"/>
</dbReference>
<evidence type="ECO:0000256" key="4">
    <source>
        <dbReference type="SAM" id="SignalP"/>
    </source>
</evidence>
<evidence type="ECO:0000313" key="6">
    <source>
        <dbReference type="Proteomes" id="UP000004893"/>
    </source>
</evidence>
<keyword evidence="6" id="KW-1185">Reference proteome</keyword>
<reference evidence="5" key="1">
    <citation type="submission" date="2009-02" db="EMBL/GenBank/DDBJ databases">
        <authorList>
            <person name="Fulton L."/>
            <person name="Clifton S."/>
            <person name="Fulton B."/>
            <person name="Xu J."/>
            <person name="Minx P."/>
            <person name="Pepin K.H."/>
            <person name="Johnson M."/>
            <person name="Bhonagiri V."/>
            <person name="Nash W.E."/>
            <person name="Mardis E.R."/>
            <person name="Wilson R.K."/>
        </authorList>
    </citation>
    <scope>NUCLEOTIDE SEQUENCE [LARGE SCALE GENOMIC DNA]</scope>
    <source>
        <strain evidence="5">DSM 15053</strain>
    </source>
</reference>
<evidence type="ECO:0000256" key="2">
    <source>
        <dbReference type="SAM" id="MobiDB-lite"/>
    </source>
</evidence>
<dbReference type="Pfam" id="PF09479">
    <property type="entry name" value="Flg_new"/>
    <property type="match status" value="9"/>
</dbReference>
<dbReference type="RefSeq" id="WP_006443456.1">
    <property type="nucleotide sequence ID" value="NZ_CP036524.1"/>
</dbReference>
<dbReference type="OrthoDB" id="9801679at2"/>
<organism evidence="5 6">
    <name type="scientific">[Clostridium] hylemonae DSM 15053</name>
    <dbReference type="NCBI Taxonomy" id="553973"/>
    <lineage>
        <taxon>Bacteria</taxon>
        <taxon>Bacillati</taxon>
        <taxon>Bacillota</taxon>
        <taxon>Clostridia</taxon>
        <taxon>Lachnospirales</taxon>
        <taxon>Lachnospiraceae</taxon>
    </lineage>
</organism>
<comment type="subcellular location">
    <subcellularLocation>
        <location evidence="1">Cell envelope</location>
    </subcellularLocation>
</comment>
<dbReference type="HOGENOM" id="CLU_248506_0_0_9"/>
<feature type="transmembrane region" description="Helical" evidence="3">
    <location>
        <begin position="1481"/>
        <end position="1499"/>
    </location>
</feature>
<gene>
    <name evidence="5" type="ORF">CLOHYLEM_06108</name>
</gene>
<dbReference type="eggNOG" id="COG4886">
    <property type="taxonomic scope" value="Bacteria"/>
</dbReference>
<dbReference type="InterPro" id="IPR042229">
    <property type="entry name" value="Listeria/Bacterioides_rpt_sf"/>
</dbReference>
<feature type="chain" id="PRO_5038943833" evidence="4">
    <location>
        <begin position="28"/>
        <end position="1504"/>
    </location>
</feature>
<keyword evidence="3" id="KW-0812">Transmembrane</keyword>
<comment type="caution">
    <text evidence="5">The sequence shown here is derived from an EMBL/GenBank/DDBJ whole genome shotgun (WGS) entry which is preliminary data.</text>
</comment>